<accession>A0AA86RKG0</accession>
<keyword evidence="1" id="KW-0175">Coiled coil</keyword>
<reference evidence="3 4" key="2">
    <citation type="submission" date="2024-07" db="EMBL/GenBank/DDBJ databases">
        <authorList>
            <person name="Akdeniz Z."/>
        </authorList>
    </citation>
    <scope>NUCLEOTIDE SEQUENCE [LARGE SCALE GENOMIC DNA]</scope>
</reference>
<dbReference type="Proteomes" id="UP001642409">
    <property type="component" value="Unassembled WGS sequence"/>
</dbReference>
<feature type="coiled-coil region" evidence="1">
    <location>
        <begin position="52"/>
        <end position="79"/>
    </location>
</feature>
<protein>
    <submittedName>
        <fullName evidence="3">Hypothetical_protein</fullName>
    </submittedName>
</protein>
<comment type="caution">
    <text evidence="2">The sequence shown here is derived from an EMBL/GenBank/DDBJ whole genome shotgun (WGS) entry which is preliminary data.</text>
</comment>
<name>A0AA86RKG0_9EUKA</name>
<dbReference type="EMBL" id="CATOUU010001173">
    <property type="protein sequence ID" value="CAI9976236.1"/>
    <property type="molecule type" value="Genomic_DNA"/>
</dbReference>
<reference evidence="2" key="1">
    <citation type="submission" date="2023-06" db="EMBL/GenBank/DDBJ databases">
        <authorList>
            <person name="Kurt Z."/>
        </authorList>
    </citation>
    <scope>NUCLEOTIDE SEQUENCE</scope>
</reference>
<evidence type="ECO:0000313" key="4">
    <source>
        <dbReference type="Proteomes" id="UP001642409"/>
    </source>
</evidence>
<evidence type="ECO:0000313" key="3">
    <source>
        <dbReference type="EMBL" id="CAL6001098.1"/>
    </source>
</evidence>
<evidence type="ECO:0000256" key="1">
    <source>
        <dbReference type="SAM" id="Coils"/>
    </source>
</evidence>
<keyword evidence="4" id="KW-1185">Reference proteome</keyword>
<dbReference type="AlphaFoldDB" id="A0AA86RKG0"/>
<dbReference type="EMBL" id="CAXDID020000043">
    <property type="protein sequence ID" value="CAL6001098.1"/>
    <property type="molecule type" value="Genomic_DNA"/>
</dbReference>
<sequence>MSEENRMEIEEANIQSYCKKMRQIQMQQNKEKQEKKKNSINILQNGQKDHLLSQQRVTINNLREEVKRLKELQNTMVTNIQPPVQNIPPVPENKFECPFGDIFKLIQQRSEQFQKTRQKLKFTERELNFWFQIRHGDPRNYKLMIEQFGAPSKKVLYRLNRSQIQQGMMAQLSGLHELIDEQNIKYLEHITDYITKRKVIDKMTNNPSGNDQKILLNFHIDVINELSQWKLEW</sequence>
<proteinExistence type="predicted"/>
<gene>
    <name evidence="3" type="ORF">HINF_LOCUS17216</name>
    <name evidence="2" type="ORF">HINF_LOCUS63881</name>
</gene>
<organism evidence="2">
    <name type="scientific">Hexamita inflata</name>
    <dbReference type="NCBI Taxonomy" id="28002"/>
    <lineage>
        <taxon>Eukaryota</taxon>
        <taxon>Metamonada</taxon>
        <taxon>Diplomonadida</taxon>
        <taxon>Hexamitidae</taxon>
        <taxon>Hexamitinae</taxon>
        <taxon>Hexamita</taxon>
    </lineage>
</organism>
<evidence type="ECO:0000313" key="2">
    <source>
        <dbReference type="EMBL" id="CAI9976236.1"/>
    </source>
</evidence>